<evidence type="ECO:0000313" key="2">
    <source>
        <dbReference type="Proteomes" id="UP001165060"/>
    </source>
</evidence>
<organism evidence="1 2">
    <name type="scientific">Tetraparma gracilis</name>
    <dbReference type="NCBI Taxonomy" id="2962635"/>
    <lineage>
        <taxon>Eukaryota</taxon>
        <taxon>Sar</taxon>
        <taxon>Stramenopiles</taxon>
        <taxon>Ochrophyta</taxon>
        <taxon>Bolidophyceae</taxon>
        <taxon>Parmales</taxon>
        <taxon>Triparmaceae</taxon>
        <taxon>Tetraparma</taxon>
    </lineage>
</organism>
<name>A0ABQ6N9I1_9STRA</name>
<accession>A0ABQ6N9I1</accession>
<comment type="caution">
    <text evidence="1">The sequence shown here is derived from an EMBL/GenBank/DDBJ whole genome shotgun (WGS) entry which is preliminary data.</text>
</comment>
<reference evidence="1 2" key="1">
    <citation type="journal article" date="2023" name="Commun. Biol.">
        <title>Genome analysis of Parmales, the sister group of diatoms, reveals the evolutionary specialization of diatoms from phago-mixotrophs to photoautotrophs.</title>
        <authorList>
            <person name="Ban H."/>
            <person name="Sato S."/>
            <person name="Yoshikawa S."/>
            <person name="Yamada K."/>
            <person name="Nakamura Y."/>
            <person name="Ichinomiya M."/>
            <person name="Sato N."/>
            <person name="Blanc-Mathieu R."/>
            <person name="Endo H."/>
            <person name="Kuwata A."/>
            <person name="Ogata H."/>
        </authorList>
    </citation>
    <scope>NUCLEOTIDE SEQUENCE [LARGE SCALE GENOMIC DNA]</scope>
</reference>
<proteinExistence type="predicted"/>
<dbReference type="Proteomes" id="UP001165060">
    <property type="component" value="Unassembled WGS sequence"/>
</dbReference>
<evidence type="ECO:0000313" key="1">
    <source>
        <dbReference type="EMBL" id="GMI50024.1"/>
    </source>
</evidence>
<feature type="non-terminal residue" evidence="1">
    <location>
        <position position="1"/>
    </location>
</feature>
<sequence>RARVVLNLANLLQQSVNSVTGGTKFMYDKSFADVLYWNSPLPDAIAELLKSACFWDCPCWTWRGAEFFGTLCFGDDEVAADIAANRHGLVATIVDLLDHKMPNDDEEEESSWTLKVRAS</sequence>
<dbReference type="EMBL" id="BRYB01006882">
    <property type="protein sequence ID" value="GMI50024.1"/>
    <property type="molecule type" value="Genomic_DNA"/>
</dbReference>
<gene>
    <name evidence="1" type="ORF">TeGR_g13783</name>
</gene>
<keyword evidence="2" id="KW-1185">Reference proteome</keyword>
<feature type="non-terminal residue" evidence="1">
    <location>
        <position position="119"/>
    </location>
</feature>
<protein>
    <submittedName>
        <fullName evidence="1">Uncharacterized protein</fullName>
    </submittedName>
</protein>